<evidence type="ECO:0000256" key="1">
    <source>
        <dbReference type="SAM" id="Coils"/>
    </source>
</evidence>
<keyword evidence="1" id="KW-0175">Coiled coil</keyword>
<protein>
    <submittedName>
        <fullName evidence="2">Uncharacterized protein</fullName>
    </submittedName>
</protein>
<dbReference type="AlphaFoldDB" id="B9Z3S0"/>
<comment type="caution">
    <text evidence="2">The sequence shown here is derived from an EMBL/GenBank/DDBJ whole genome shotgun (WGS) entry which is preliminary data.</text>
</comment>
<feature type="coiled-coil region" evidence="1">
    <location>
        <begin position="18"/>
        <end position="45"/>
    </location>
</feature>
<sequence length="135" mass="14610">MAAKPKKPSAANPSRDARLALEKRLARAEQACQALMAAFTELENAGALDAHDTARQYLQMCRVHYRKIRNGKVLGPADFNAAVDVCTSARRALLALDPALNFDSFTPADTLRDILQQADGVLGDYQQLKTGGAKP</sequence>
<evidence type="ECO:0000313" key="2">
    <source>
        <dbReference type="EMBL" id="EEG08497.1"/>
    </source>
</evidence>
<organism evidence="2 3">
    <name type="scientific">Pseudogulbenkiania ferrooxidans 2002</name>
    <dbReference type="NCBI Taxonomy" id="279714"/>
    <lineage>
        <taxon>Bacteria</taxon>
        <taxon>Pseudomonadati</taxon>
        <taxon>Pseudomonadota</taxon>
        <taxon>Betaproteobacteria</taxon>
        <taxon>Neisseriales</taxon>
        <taxon>Chromobacteriaceae</taxon>
        <taxon>Pseudogulbenkiania</taxon>
    </lineage>
</organism>
<evidence type="ECO:0000313" key="3">
    <source>
        <dbReference type="Proteomes" id="UP000003165"/>
    </source>
</evidence>
<name>B9Z3S0_9NEIS</name>
<dbReference type="RefSeq" id="WP_008954025.1">
    <property type="nucleotide sequence ID" value="NZ_ACIS01000005.1"/>
</dbReference>
<accession>B9Z3S0</accession>
<proteinExistence type="predicted"/>
<reference evidence="2 3" key="1">
    <citation type="submission" date="2009-02" db="EMBL/GenBank/DDBJ databases">
        <title>Sequencing of the draft genome and assembly of Lutiella nitroferrum 2002.</title>
        <authorList>
            <consortium name="US DOE Joint Genome Institute (JGI-PGF)"/>
            <person name="Lucas S."/>
            <person name="Copeland A."/>
            <person name="Lapidus A."/>
            <person name="Glavina del Rio T."/>
            <person name="Tice H."/>
            <person name="Bruce D."/>
            <person name="Goodwin L."/>
            <person name="Pitluck S."/>
            <person name="Larimer F."/>
            <person name="Land M.L."/>
            <person name="Hauser L."/>
            <person name="Coates J.D."/>
        </authorList>
    </citation>
    <scope>NUCLEOTIDE SEQUENCE [LARGE SCALE GENOMIC DNA]</scope>
    <source>
        <strain evidence="2 3">2002</strain>
    </source>
</reference>
<gene>
    <name evidence="2" type="ORF">FuraDRAFT_2005</name>
</gene>
<dbReference type="Proteomes" id="UP000003165">
    <property type="component" value="Unassembled WGS sequence"/>
</dbReference>
<dbReference type="EMBL" id="ACIS01000005">
    <property type="protein sequence ID" value="EEG08497.1"/>
    <property type="molecule type" value="Genomic_DNA"/>
</dbReference>
<keyword evidence="3" id="KW-1185">Reference proteome</keyword>
<dbReference type="eggNOG" id="ENOG50346Y9">
    <property type="taxonomic scope" value="Bacteria"/>
</dbReference>